<keyword evidence="3" id="KW-1185">Reference proteome</keyword>
<evidence type="ECO:0000256" key="1">
    <source>
        <dbReference type="SAM" id="SignalP"/>
    </source>
</evidence>
<keyword evidence="1" id="KW-0732">Signal</keyword>
<dbReference type="OrthoDB" id="7844595at2"/>
<evidence type="ECO:0000313" key="2">
    <source>
        <dbReference type="EMBL" id="PYF11825.1"/>
    </source>
</evidence>
<sequence length="245" mass="26611">MLRHWAGLGGILAAIGGLFTALPAAAEPKFTPPPGCTLNTTVQLHSCQVANYYTCAGDAPGDQWVSFADGEGEFFVSHTDAETRWVESVSLKDGEVEKLDVAGSKDNASFSTLLAQGRDDYDFVTRSSSGIVQRFKGYDQLGGEGTVIDGVPLERCSFEMTIEDEAGNTVATRKGQQFISRQMRVFFADTESYENSYGDKATSFEAPVTFAFPGDDDFAAAKPQYDCDMMMTDLSLDHPSKEALR</sequence>
<feature type="signal peptide" evidence="1">
    <location>
        <begin position="1"/>
        <end position="26"/>
    </location>
</feature>
<feature type="chain" id="PRO_5016278821" evidence="1">
    <location>
        <begin position="27"/>
        <end position="245"/>
    </location>
</feature>
<protein>
    <submittedName>
        <fullName evidence="2">Uncharacterized protein</fullName>
    </submittedName>
</protein>
<comment type="caution">
    <text evidence="2">The sequence shown here is derived from an EMBL/GenBank/DDBJ whole genome shotgun (WGS) entry which is preliminary data.</text>
</comment>
<gene>
    <name evidence="2" type="ORF">C8J30_102135</name>
</gene>
<accession>A0A318U4J2</accession>
<dbReference type="RefSeq" id="WP_110804430.1">
    <property type="nucleotide sequence ID" value="NZ_QJTK01000002.1"/>
</dbReference>
<proteinExistence type="predicted"/>
<name>A0A318U4J2_9RHOB</name>
<organism evidence="2 3">
    <name type="scientific">Rhodobacter viridis</name>
    <dbReference type="NCBI Taxonomy" id="1054202"/>
    <lineage>
        <taxon>Bacteria</taxon>
        <taxon>Pseudomonadati</taxon>
        <taxon>Pseudomonadota</taxon>
        <taxon>Alphaproteobacteria</taxon>
        <taxon>Rhodobacterales</taxon>
        <taxon>Rhodobacter group</taxon>
        <taxon>Rhodobacter</taxon>
    </lineage>
</organism>
<evidence type="ECO:0000313" key="3">
    <source>
        <dbReference type="Proteomes" id="UP000247727"/>
    </source>
</evidence>
<reference evidence="2 3" key="1">
    <citation type="submission" date="2018-06" db="EMBL/GenBank/DDBJ databases">
        <title>Genomic Encyclopedia of Type Strains, Phase III (KMG-III): the genomes of soil and plant-associated and newly described type strains.</title>
        <authorList>
            <person name="Whitman W."/>
        </authorList>
    </citation>
    <scope>NUCLEOTIDE SEQUENCE [LARGE SCALE GENOMIC DNA]</scope>
    <source>
        <strain evidence="2 3">JA737</strain>
    </source>
</reference>
<dbReference type="EMBL" id="QJTK01000002">
    <property type="protein sequence ID" value="PYF11825.1"/>
    <property type="molecule type" value="Genomic_DNA"/>
</dbReference>
<dbReference type="Proteomes" id="UP000247727">
    <property type="component" value="Unassembled WGS sequence"/>
</dbReference>
<dbReference type="AlphaFoldDB" id="A0A318U4J2"/>